<evidence type="ECO:0000256" key="1">
    <source>
        <dbReference type="SAM" id="Phobius"/>
    </source>
</evidence>
<proteinExistence type="predicted"/>
<feature type="non-terminal residue" evidence="2">
    <location>
        <position position="1"/>
    </location>
</feature>
<keyword evidence="1" id="KW-0472">Membrane</keyword>
<name>A0A146JW64_9EUKA</name>
<evidence type="ECO:0000313" key="2">
    <source>
        <dbReference type="EMBL" id="JAP88813.1"/>
    </source>
</evidence>
<sequence length="326" mass="39738">STRQSIKHKEQERQAYVMRTQKFYLLWRYLFRLRRHTNQVGDQIRGNRYKAMQSNILNFLLLYKTYLDRHRKLINAWVNLPYEPDLKLLIPERAVGKLSTNFRSQIVLLVQNCVKFKFKIKSTMILKLSLEKWRARLNQWLQFKGKDPKFYNAIRRHFFRIWHDKSCTGSGKMHFQQYYCFIKWRKSVIEHRKINEQFVQKFQRRILLKRSMQQFKFQKNTNLITMMFLSVILNPAKSFFIHTLMQMRYKFSVYKNGIMSHDMCDDEKTDLETFKQQMSTTPLNKSVQFCLKYKFVQLLKSNCQKKMAFNRAKVAARAFKMYDTIK</sequence>
<dbReference type="AlphaFoldDB" id="A0A146JW64"/>
<dbReference type="EMBL" id="GDID01007793">
    <property type="protein sequence ID" value="JAP88813.1"/>
    <property type="molecule type" value="Transcribed_RNA"/>
</dbReference>
<feature type="transmembrane region" description="Helical" evidence="1">
    <location>
        <begin position="223"/>
        <end position="245"/>
    </location>
</feature>
<keyword evidence="1" id="KW-0812">Transmembrane</keyword>
<keyword evidence="1" id="KW-1133">Transmembrane helix</keyword>
<feature type="non-terminal residue" evidence="2">
    <location>
        <position position="326"/>
    </location>
</feature>
<reference evidence="2" key="1">
    <citation type="submission" date="2015-07" db="EMBL/GenBank/DDBJ databases">
        <title>Adaptation to a free-living lifestyle via gene acquisitions in the diplomonad Trepomonas sp. PC1.</title>
        <authorList>
            <person name="Xu F."/>
            <person name="Jerlstrom-Hultqvist J."/>
            <person name="Kolisko M."/>
            <person name="Simpson A.G.B."/>
            <person name="Roger A.J."/>
            <person name="Svard S.G."/>
            <person name="Andersson J.O."/>
        </authorList>
    </citation>
    <scope>NUCLEOTIDE SEQUENCE</scope>
    <source>
        <strain evidence="2">PC1</strain>
    </source>
</reference>
<accession>A0A146JW64</accession>
<gene>
    <name evidence="2" type="ORF">TPC1_31692</name>
</gene>
<protein>
    <submittedName>
        <fullName evidence="2">Uncharacterized protein</fullName>
    </submittedName>
</protein>
<organism evidence="2">
    <name type="scientific">Trepomonas sp. PC1</name>
    <dbReference type="NCBI Taxonomy" id="1076344"/>
    <lineage>
        <taxon>Eukaryota</taxon>
        <taxon>Metamonada</taxon>
        <taxon>Diplomonadida</taxon>
        <taxon>Hexamitidae</taxon>
        <taxon>Hexamitinae</taxon>
        <taxon>Trepomonas</taxon>
    </lineage>
</organism>